<keyword evidence="5" id="KW-1185">Reference proteome</keyword>
<dbReference type="CDD" id="cd03138">
    <property type="entry name" value="GATase1_AraC_2"/>
    <property type="match status" value="1"/>
</dbReference>
<name>A0ABX0H4K4_9BACT</name>
<dbReference type="InterPro" id="IPR052158">
    <property type="entry name" value="INH-QAR"/>
</dbReference>
<evidence type="ECO:0000259" key="3">
    <source>
        <dbReference type="PROSITE" id="PS01124"/>
    </source>
</evidence>
<dbReference type="InterPro" id="IPR018060">
    <property type="entry name" value="HTH_AraC"/>
</dbReference>
<reference evidence="4 5" key="1">
    <citation type="submission" date="2020-03" db="EMBL/GenBank/DDBJ databases">
        <title>Cyclobacterium plantarum sp. nov., a marine bacterium isolated from a coastal-marine wetland.</title>
        <authorList>
            <person name="Sanchez-Porro C."/>
            <person name="Ventosa A."/>
            <person name="Amoozegar M."/>
        </authorList>
    </citation>
    <scope>NUCLEOTIDE SEQUENCE [LARGE SCALE GENOMIC DNA]</scope>
    <source>
        <strain evidence="4 5">GBPx2</strain>
    </source>
</reference>
<protein>
    <submittedName>
        <fullName evidence="4">Helix-turn-helix domain-containing protein</fullName>
    </submittedName>
</protein>
<dbReference type="SUPFAM" id="SSF52317">
    <property type="entry name" value="Class I glutamine amidotransferase-like"/>
    <property type="match status" value="1"/>
</dbReference>
<evidence type="ECO:0000313" key="4">
    <source>
        <dbReference type="EMBL" id="NHE56774.1"/>
    </source>
</evidence>
<dbReference type="PANTHER" id="PTHR43130">
    <property type="entry name" value="ARAC-FAMILY TRANSCRIPTIONAL REGULATOR"/>
    <property type="match status" value="1"/>
</dbReference>
<dbReference type="SMART" id="SM00342">
    <property type="entry name" value="HTH_ARAC"/>
    <property type="match status" value="1"/>
</dbReference>
<dbReference type="RefSeq" id="WP_166145370.1">
    <property type="nucleotide sequence ID" value="NZ_JAANYN010000003.1"/>
</dbReference>
<feature type="domain" description="HTH araC/xylS-type" evidence="3">
    <location>
        <begin position="220"/>
        <end position="318"/>
    </location>
</feature>
<keyword evidence="2" id="KW-0804">Transcription</keyword>
<dbReference type="PROSITE" id="PS01124">
    <property type="entry name" value="HTH_ARAC_FAMILY_2"/>
    <property type="match status" value="1"/>
</dbReference>
<dbReference type="EMBL" id="JAANYN010000003">
    <property type="protein sequence ID" value="NHE56774.1"/>
    <property type="molecule type" value="Genomic_DNA"/>
</dbReference>
<dbReference type="PANTHER" id="PTHR43130:SF3">
    <property type="entry name" value="HTH-TYPE TRANSCRIPTIONAL REGULATOR RV1931C"/>
    <property type="match status" value="1"/>
</dbReference>
<evidence type="ECO:0000256" key="1">
    <source>
        <dbReference type="ARBA" id="ARBA00023015"/>
    </source>
</evidence>
<evidence type="ECO:0000256" key="2">
    <source>
        <dbReference type="ARBA" id="ARBA00023163"/>
    </source>
</evidence>
<dbReference type="InterPro" id="IPR029062">
    <property type="entry name" value="Class_I_gatase-like"/>
</dbReference>
<accession>A0ABX0H4K4</accession>
<gene>
    <name evidence="4" type="ORF">G9Q97_08100</name>
</gene>
<dbReference type="Gene3D" id="1.10.10.60">
    <property type="entry name" value="Homeodomain-like"/>
    <property type="match status" value="2"/>
</dbReference>
<dbReference type="SUPFAM" id="SSF46689">
    <property type="entry name" value="Homeodomain-like"/>
    <property type="match status" value="2"/>
</dbReference>
<keyword evidence="1" id="KW-0805">Transcription regulation</keyword>
<evidence type="ECO:0000313" key="5">
    <source>
        <dbReference type="Proteomes" id="UP000649799"/>
    </source>
</evidence>
<dbReference type="Pfam" id="PF01965">
    <property type="entry name" value="DJ-1_PfpI"/>
    <property type="match status" value="1"/>
</dbReference>
<dbReference type="InterPro" id="IPR009057">
    <property type="entry name" value="Homeodomain-like_sf"/>
</dbReference>
<proteinExistence type="predicted"/>
<comment type="caution">
    <text evidence="4">The sequence shown here is derived from an EMBL/GenBank/DDBJ whole genome shotgun (WGS) entry which is preliminary data.</text>
</comment>
<dbReference type="Pfam" id="PF12833">
    <property type="entry name" value="HTH_18"/>
    <property type="match status" value="1"/>
</dbReference>
<sequence length="321" mass="36275">MKNVHILVPETAVPAAIVDPQYMFTAINGFLTGAGQAPCFRVHLVGAKPEINLSNGLLLIRPDRLMREIEKSDLIIIPAISGDINQAIEKNKDMIQWITGQYQRGAEVASLCIGAFILAATGLLKGKTCSTHWMHAPTFRSMFPDVNLVDDRVISEQNGLYSSGGANAYWSLLLYLVEKYTSREMAVLASKYFLLDIEKSSQLPFSIFKGQKTHEDEVILAAQEYLEKYYDQKITVEAVAERFGLGRRTLERRFKQATSNTILEYMQRIKIEAAKKQLESGRKTVSEIMYDVGYNDPKAFREVFKKYTDMSPLDYKVKFSG</sequence>
<dbReference type="Gene3D" id="3.40.50.880">
    <property type="match status" value="1"/>
</dbReference>
<organism evidence="4 5">
    <name type="scientific">Cyclobacterium plantarum</name>
    <dbReference type="NCBI Taxonomy" id="2716263"/>
    <lineage>
        <taxon>Bacteria</taxon>
        <taxon>Pseudomonadati</taxon>
        <taxon>Bacteroidota</taxon>
        <taxon>Cytophagia</taxon>
        <taxon>Cytophagales</taxon>
        <taxon>Cyclobacteriaceae</taxon>
        <taxon>Cyclobacterium</taxon>
    </lineage>
</organism>
<dbReference type="Proteomes" id="UP000649799">
    <property type="component" value="Unassembled WGS sequence"/>
</dbReference>
<dbReference type="InterPro" id="IPR002818">
    <property type="entry name" value="DJ-1/PfpI"/>
</dbReference>